<reference evidence="9 10" key="1">
    <citation type="submission" date="2019-12" db="EMBL/GenBank/DDBJ databases">
        <title>Genomic-based taxomic classification of the family Erythrobacteraceae.</title>
        <authorList>
            <person name="Xu L."/>
        </authorList>
    </citation>
    <scope>NUCLEOTIDE SEQUENCE [LARGE SCALE GENOMIC DNA]</scope>
    <source>
        <strain evidence="9 10">JCM 16339</strain>
    </source>
</reference>
<dbReference type="InterPro" id="IPR009056">
    <property type="entry name" value="Cyt_c-like_dom"/>
</dbReference>
<dbReference type="Gene3D" id="1.10.760.10">
    <property type="entry name" value="Cytochrome c-like domain"/>
    <property type="match status" value="2"/>
</dbReference>
<dbReference type="AlphaFoldDB" id="A0A844ZLQ0"/>
<sequence>MGFPLARTGRIALALAALIFVVAATQREEPAGRIAQLRQAYAGPVESWPAAQVDEGAVFSEFGPLPPRVALEGNAALRAQLGARLFEERHLSGSGQLACASCHNVELGFSDGIKTSIGHDRQRGQRNALSLYAASQMDSLFWDGRSPSLEAQAIEPIINPIEMAADPAQIEAWINTREDYRQEFAAAYGTPRIAIGDIALALADFERTLRPRSSKWDRVFRDGTEVLADDELLGLHLFRTRARCANCHSGTYLTDGRFHNLGISFYGRTLEDVGRYAVTGDPADVGYFRTPSLRGVSRSDPYMHNGIFPHLRGVVATYAGGGGRDRTVQSETTDAPPPLPDPLLKDLDLTAGERAALVAFLNTL</sequence>
<evidence type="ECO:0000256" key="6">
    <source>
        <dbReference type="ARBA" id="ARBA00023004"/>
    </source>
</evidence>
<dbReference type="InterPro" id="IPR051395">
    <property type="entry name" value="Cytochrome_c_Peroxidase/MauG"/>
</dbReference>
<dbReference type="InterPro" id="IPR004852">
    <property type="entry name" value="Di-haem_cyt_c_peroxidsae"/>
</dbReference>
<proteinExistence type="predicted"/>
<dbReference type="GO" id="GO:0046872">
    <property type="term" value="F:metal ion binding"/>
    <property type="evidence" value="ECO:0007669"/>
    <property type="project" value="UniProtKB-KW"/>
</dbReference>
<keyword evidence="4" id="KW-0732">Signal</keyword>
<dbReference type="Proteomes" id="UP000435243">
    <property type="component" value="Unassembled WGS sequence"/>
</dbReference>
<keyword evidence="2 7" id="KW-0349">Heme</keyword>
<evidence type="ECO:0000313" key="10">
    <source>
        <dbReference type="Proteomes" id="UP000435243"/>
    </source>
</evidence>
<evidence type="ECO:0000256" key="7">
    <source>
        <dbReference type="PROSITE-ProRule" id="PRU00433"/>
    </source>
</evidence>
<gene>
    <name evidence="9" type="ORF">GRI32_08085</name>
</gene>
<dbReference type="PROSITE" id="PS51007">
    <property type="entry name" value="CYTC"/>
    <property type="match status" value="2"/>
</dbReference>
<evidence type="ECO:0000256" key="3">
    <source>
        <dbReference type="ARBA" id="ARBA00022723"/>
    </source>
</evidence>
<keyword evidence="5" id="KW-0560">Oxidoreductase</keyword>
<evidence type="ECO:0000256" key="1">
    <source>
        <dbReference type="ARBA" id="ARBA00004196"/>
    </source>
</evidence>
<accession>A0A844ZLQ0</accession>
<name>A0A844ZLQ0_9SPHN</name>
<organism evidence="9 10">
    <name type="scientific">Alteraurantiacibacter aestuarii</name>
    <dbReference type="NCBI Taxonomy" id="650004"/>
    <lineage>
        <taxon>Bacteria</taxon>
        <taxon>Pseudomonadati</taxon>
        <taxon>Pseudomonadota</taxon>
        <taxon>Alphaproteobacteria</taxon>
        <taxon>Sphingomonadales</taxon>
        <taxon>Erythrobacteraceae</taxon>
        <taxon>Alteraurantiacibacter</taxon>
    </lineage>
</organism>
<dbReference type="PANTHER" id="PTHR30600:SF10">
    <property type="entry name" value="BLL6722 PROTEIN"/>
    <property type="match status" value="1"/>
</dbReference>
<evidence type="ECO:0000256" key="5">
    <source>
        <dbReference type="ARBA" id="ARBA00023002"/>
    </source>
</evidence>
<dbReference type="GO" id="GO:0020037">
    <property type="term" value="F:heme binding"/>
    <property type="evidence" value="ECO:0007669"/>
    <property type="project" value="InterPro"/>
</dbReference>
<evidence type="ECO:0000256" key="2">
    <source>
        <dbReference type="ARBA" id="ARBA00022617"/>
    </source>
</evidence>
<keyword evidence="9" id="KW-0575">Peroxidase</keyword>
<dbReference type="GO" id="GO:0030313">
    <property type="term" value="C:cell envelope"/>
    <property type="evidence" value="ECO:0007669"/>
    <property type="project" value="UniProtKB-SubCell"/>
</dbReference>
<protein>
    <submittedName>
        <fullName evidence="9">Cytochrome-c peroxidase</fullName>
    </submittedName>
</protein>
<feature type="domain" description="Cytochrome c" evidence="8">
    <location>
        <begin position="77"/>
        <end position="178"/>
    </location>
</feature>
<dbReference type="OrthoDB" id="9805202at2"/>
<evidence type="ECO:0000313" key="9">
    <source>
        <dbReference type="EMBL" id="MXO88698.1"/>
    </source>
</evidence>
<comment type="subcellular location">
    <subcellularLocation>
        <location evidence="1">Cell envelope</location>
    </subcellularLocation>
</comment>
<evidence type="ECO:0000259" key="8">
    <source>
        <dbReference type="PROSITE" id="PS51007"/>
    </source>
</evidence>
<feature type="domain" description="Cytochrome c" evidence="8">
    <location>
        <begin position="229"/>
        <end position="364"/>
    </location>
</feature>
<keyword evidence="3 7" id="KW-0479">Metal-binding</keyword>
<dbReference type="InterPro" id="IPR036909">
    <property type="entry name" value="Cyt_c-like_dom_sf"/>
</dbReference>
<dbReference type="SUPFAM" id="SSF46626">
    <property type="entry name" value="Cytochrome c"/>
    <property type="match status" value="2"/>
</dbReference>
<dbReference type="EMBL" id="WTYY01000003">
    <property type="protein sequence ID" value="MXO88698.1"/>
    <property type="molecule type" value="Genomic_DNA"/>
</dbReference>
<dbReference type="GO" id="GO:0004130">
    <property type="term" value="F:cytochrome-c peroxidase activity"/>
    <property type="evidence" value="ECO:0007669"/>
    <property type="project" value="TreeGrafter"/>
</dbReference>
<dbReference type="GO" id="GO:0009055">
    <property type="term" value="F:electron transfer activity"/>
    <property type="evidence" value="ECO:0007669"/>
    <property type="project" value="InterPro"/>
</dbReference>
<dbReference type="PANTHER" id="PTHR30600">
    <property type="entry name" value="CYTOCHROME C PEROXIDASE-RELATED"/>
    <property type="match status" value="1"/>
</dbReference>
<comment type="caution">
    <text evidence="9">The sequence shown here is derived from an EMBL/GenBank/DDBJ whole genome shotgun (WGS) entry which is preliminary data.</text>
</comment>
<keyword evidence="6 7" id="KW-0408">Iron</keyword>
<evidence type="ECO:0000256" key="4">
    <source>
        <dbReference type="ARBA" id="ARBA00022729"/>
    </source>
</evidence>
<dbReference type="Pfam" id="PF03150">
    <property type="entry name" value="CCP_MauG"/>
    <property type="match status" value="1"/>
</dbReference>
<keyword evidence="10" id="KW-1185">Reference proteome</keyword>